<dbReference type="Proteomes" id="UP001516351">
    <property type="component" value="Unassembled WGS sequence"/>
</dbReference>
<dbReference type="CDD" id="cd03676">
    <property type="entry name" value="NUDIX_Tnr3_like"/>
    <property type="match status" value="1"/>
</dbReference>
<reference evidence="2 3" key="1">
    <citation type="submission" date="2020-06" db="EMBL/GenBank/DDBJ databases">
        <title>Synonyms of Asaia species.</title>
        <authorList>
            <person name="Sombolestani A."/>
        </authorList>
    </citation>
    <scope>NUCLEOTIDE SEQUENCE [LARGE SCALE GENOMIC DNA]</scope>
    <source>
        <strain evidence="2 3">LMG 27047</strain>
    </source>
</reference>
<protein>
    <submittedName>
        <fullName evidence="2">NUDIX domain-containing protein</fullName>
    </submittedName>
</protein>
<dbReference type="Gene3D" id="3.90.79.10">
    <property type="entry name" value="Nucleoside Triphosphate Pyrophosphohydrolase"/>
    <property type="match status" value="1"/>
</dbReference>
<proteinExistence type="predicted"/>
<accession>A0ABX2P650</accession>
<comment type="caution">
    <text evidence="2">The sequence shown here is derived from an EMBL/GenBank/DDBJ whole genome shotgun (WGS) entry which is preliminary data.</text>
</comment>
<dbReference type="InterPro" id="IPR000086">
    <property type="entry name" value="NUDIX_hydrolase_dom"/>
</dbReference>
<evidence type="ECO:0000313" key="3">
    <source>
        <dbReference type="Proteomes" id="UP001516351"/>
    </source>
</evidence>
<dbReference type="EMBL" id="JABXXV010000004">
    <property type="protein sequence ID" value="NVN46845.1"/>
    <property type="molecule type" value="Genomic_DNA"/>
</dbReference>
<feature type="domain" description="Nudix hydrolase" evidence="1">
    <location>
        <begin position="110"/>
        <end position="251"/>
    </location>
</feature>
<dbReference type="InterPro" id="IPR015797">
    <property type="entry name" value="NUDIX_hydrolase-like_dom_sf"/>
</dbReference>
<sequence length="274" mass="29598">MHDDSLAPFLAHIRNCQTAILPGPRREVLAGDASFGLADPLLFEALTALGYADGPVFRLPDGAALQSLGEALAAQRLYRPHNELFDVFDKSGAVIGRIDRGALPLLGCTAAGVHLNGLVERPEGVFLWMGHRADNKRLDPGKLDHLAAGGICTGLSPLQALIKEAGEEAAIPPDLAAQAQPVATLRYAMARPEGLRQDTLFCYDLILPPDFEPQPVDGEVAFFELMPIEKVFGIVRDTNDVKFNVNLVLIDLFLRRGLFSAEDSARLRQALDGA</sequence>
<organism evidence="2 3">
    <name type="scientific">Asaia spathodeae</name>
    <dbReference type="NCBI Taxonomy" id="657016"/>
    <lineage>
        <taxon>Bacteria</taxon>
        <taxon>Pseudomonadati</taxon>
        <taxon>Pseudomonadota</taxon>
        <taxon>Alphaproteobacteria</taxon>
        <taxon>Acetobacterales</taxon>
        <taxon>Acetobacteraceae</taxon>
        <taxon>Asaia</taxon>
    </lineage>
</organism>
<keyword evidence="3" id="KW-1185">Reference proteome</keyword>
<evidence type="ECO:0000259" key="1">
    <source>
        <dbReference type="PROSITE" id="PS51462"/>
    </source>
</evidence>
<dbReference type="SUPFAM" id="SSF55811">
    <property type="entry name" value="Nudix"/>
    <property type="match status" value="1"/>
</dbReference>
<dbReference type="RefSeq" id="WP_267310107.1">
    <property type="nucleotide sequence ID" value="NZ_JABXXV010000004.1"/>
</dbReference>
<dbReference type="Pfam" id="PF00293">
    <property type="entry name" value="NUDIX"/>
    <property type="match status" value="1"/>
</dbReference>
<gene>
    <name evidence="2" type="ORF">HW542_08490</name>
</gene>
<evidence type="ECO:0000313" key="2">
    <source>
        <dbReference type="EMBL" id="NVN46845.1"/>
    </source>
</evidence>
<name>A0ABX2P650_9PROT</name>
<dbReference type="PROSITE" id="PS51462">
    <property type="entry name" value="NUDIX"/>
    <property type="match status" value="1"/>
</dbReference>